<dbReference type="EMBL" id="JBANBB010000001">
    <property type="protein sequence ID" value="MEK0306566.1"/>
    <property type="molecule type" value="Genomic_DNA"/>
</dbReference>
<dbReference type="InterPro" id="IPR011704">
    <property type="entry name" value="ATPase_dyneun-rel_AAA"/>
</dbReference>
<keyword evidence="3" id="KW-1185">Reference proteome</keyword>
<sequence length="729" mass="83284">METAITDIRCTWMDFYEELADRLLDFRDDRKELIDRLQKVFAAENLTLPKLDTYEVPADIDPFTVFGLFNKGLSDVNRKKVAAGLANEFHLAAPLPEAFVGIPTLNNLNATFYAFSGHPRRKEGDIDRLWTVFEAALAYADNPHEATETGFISAYDAVLHQFSISWKMTMGLYWIRPNVFANLDSRNRWFLGLPGNMPQNINNEIRSLKAVPEAAEYLALCSQILEAMNTGAYRYRTFPELSACAWLTSQKVNQQNKEREKEREKASQDNSLGDADIETVHYWLYSPGEGGEKWDEFFESGTMRLGWGKLENLNDYASKDDIRRALLAQYSDKTSQKKPALALWQFAHDVKPGDVVFAMRGRGELLGRGIVEDDYEYDEKGGYYPHLRHVKWTHKGDWHIDDKPAESVLAEVTDYTTLVNELCAFFDDAGGETETGEQPVDYPPYSPEDFLSEVYMDEATYDDLAGVLRSKKNIILQGAPGVGKTFAAKRLAYSMAGVKDPERVTMVQFHQSYSYEDFIEGFRPSADGFKLVKGSFYTFCKRAQNDSDKDYFFIIDEINRGNLSKIFGELFMLIENDKRGPKNKLQLLYSHELFYVPSNLYIIGMMNTADRSLAMLDYALRRRFAFFDLLPAFDSAGFVSYRNGLKSAKLNRLIECVVSLNEAIAQDETLGRGFCIGHSYFCGMDAEDVTDAKLSSIVEYELVPMLREYWFDNPSKSNEWADKLRRSIK</sequence>
<dbReference type="Gene3D" id="3.40.50.300">
    <property type="entry name" value="P-loop containing nucleotide triphosphate hydrolases"/>
    <property type="match status" value="1"/>
</dbReference>
<dbReference type="Pfam" id="PF07728">
    <property type="entry name" value="AAA_5"/>
    <property type="match status" value="1"/>
</dbReference>
<dbReference type="SUPFAM" id="SSF52540">
    <property type="entry name" value="P-loop containing nucleoside triphosphate hydrolases"/>
    <property type="match status" value="1"/>
</dbReference>
<feature type="domain" description="AAA+ ATPase" evidence="1">
    <location>
        <begin position="470"/>
        <end position="630"/>
    </location>
</feature>
<dbReference type="InterPro" id="IPR052934">
    <property type="entry name" value="Methyl-DNA_Rec/Restrict_Enz"/>
</dbReference>
<dbReference type="SMART" id="SM00382">
    <property type="entry name" value="AAA"/>
    <property type="match status" value="1"/>
</dbReference>
<evidence type="ECO:0000259" key="1">
    <source>
        <dbReference type="SMART" id="SM00382"/>
    </source>
</evidence>
<accession>A0ABU8ZMV0</accession>
<evidence type="ECO:0000313" key="3">
    <source>
        <dbReference type="Proteomes" id="UP001373159"/>
    </source>
</evidence>
<protein>
    <submittedName>
        <fullName evidence="2">AAA family ATPase</fullName>
    </submittedName>
</protein>
<dbReference type="PANTHER" id="PTHR37291:SF1">
    <property type="entry name" value="TYPE IV METHYL-DIRECTED RESTRICTION ENZYME ECOKMCRB SUBUNIT"/>
    <property type="match status" value="1"/>
</dbReference>
<name>A0ABU8ZMV0_9BIFI</name>
<dbReference type="RefSeq" id="WP_340469104.1">
    <property type="nucleotide sequence ID" value="NZ_JBANBB010000001.1"/>
</dbReference>
<dbReference type="InterPro" id="IPR003593">
    <property type="entry name" value="AAA+_ATPase"/>
</dbReference>
<evidence type="ECO:0000313" key="2">
    <source>
        <dbReference type="EMBL" id="MEK0306566.1"/>
    </source>
</evidence>
<proteinExistence type="predicted"/>
<dbReference type="Proteomes" id="UP001373159">
    <property type="component" value="Unassembled WGS sequence"/>
</dbReference>
<reference evidence="2 3" key="1">
    <citation type="submission" date="2024-02" db="EMBL/GenBank/DDBJ databases">
        <title>Bifidobacterium honeyensis sp. nov., isolated from the comb honey.</title>
        <authorList>
            <person name="Liu W."/>
            <person name="Li Y."/>
        </authorList>
    </citation>
    <scope>NUCLEOTIDE SEQUENCE [LARGE SCALE GENOMIC DNA]</scope>
    <source>
        <strain evidence="2 3">IMAU50988</strain>
    </source>
</reference>
<dbReference type="CDD" id="cd00009">
    <property type="entry name" value="AAA"/>
    <property type="match status" value="1"/>
</dbReference>
<organism evidence="2 3">
    <name type="scientific">Bifidobacterium favimelis</name>
    <dbReference type="NCBI Taxonomy" id="3122979"/>
    <lineage>
        <taxon>Bacteria</taxon>
        <taxon>Bacillati</taxon>
        <taxon>Actinomycetota</taxon>
        <taxon>Actinomycetes</taxon>
        <taxon>Bifidobacteriales</taxon>
        <taxon>Bifidobacteriaceae</taxon>
        <taxon>Bifidobacterium</taxon>
    </lineage>
</organism>
<gene>
    <name evidence="2" type="ORF">V8P97_03665</name>
</gene>
<dbReference type="InterPro" id="IPR027417">
    <property type="entry name" value="P-loop_NTPase"/>
</dbReference>
<dbReference type="PANTHER" id="PTHR37291">
    <property type="entry name" value="5-METHYLCYTOSINE-SPECIFIC RESTRICTION ENZYME B"/>
    <property type="match status" value="1"/>
</dbReference>
<comment type="caution">
    <text evidence="2">The sequence shown here is derived from an EMBL/GenBank/DDBJ whole genome shotgun (WGS) entry which is preliminary data.</text>
</comment>